<keyword evidence="2" id="KW-0802">TPR repeat</keyword>
<dbReference type="Proteomes" id="UP000663870">
    <property type="component" value="Unassembled WGS sequence"/>
</dbReference>
<dbReference type="InterPro" id="IPR011990">
    <property type="entry name" value="TPR-like_helical_dom_sf"/>
</dbReference>
<dbReference type="SMART" id="SM00028">
    <property type="entry name" value="TPR"/>
    <property type="match status" value="3"/>
</dbReference>
<dbReference type="EMBL" id="CAJNOL010001565">
    <property type="protein sequence ID" value="CAF1383174.1"/>
    <property type="molecule type" value="Genomic_DNA"/>
</dbReference>
<evidence type="ECO:0000256" key="3">
    <source>
        <dbReference type="SAM" id="Phobius"/>
    </source>
</evidence>
<organism evidence="6 7">
    <name type="scientific">Rotaria sordida</name>
    <dbReference type="NCBI Taxonomy" id="392033"/>
    <lineage>
        <taxon>Eukaryota</taxon>
        <taxon>Metazoa</taxon>
        <taxon>Spiralia</taxon>
        <taxon>Gnathifera</taxon>
        <taxon>Rotifera</taxon>
        <taxon>Eurotatoria</taxon>
        <taxon>Bdelloidea</taxon>
        <taxon>Philodinida</taxon>
        <taxon>Philodinidae</taxon>
        <taxon>Rotaria</taxon>
    </lineage>
</organism>
<keyword evidence="3" id="KW-0812">Transmembrane</keyword>
<dbReference type="PROSITE" id="PS51996">
    <property type="entry name" value="TR_MART"/>
    <property type="match status" value="1"/>
</dbReference>
<dbReference type="Pfam" id="PF03496">
    <property type="entry name" value="ADPrib_exo_Tox"/>
    <property type="match status" value="1"/>
</dbReference>
<keyword evidence="1" id="KW-0677">Repeat</keyword>
<feature type="domain" description="ADP ribosyltransferase" evidence="4">
    <location>
        <begin position="179"/>
        <end position="294"/>
    </location>
</feature>
<gene>
    <name evidence="6" type="ORF">JXQ802_LOCUS33793</name>
    <name evidence="5" type="ORF">PYM288_LOCUS22035</name>
</gene>
<comment type="caution">
    <text evidence="6">The sequence shown here is derived from an EMBL/GenBank/DDBJ whole genome shotgun (WGS) entry which is preliminary data.</text>
</comment>
<dbReference type="Proteomes" id="UP000663854">
    <property type="component" value="Unassembled WGS sequence"/>
</dbReference>
<protein>
    <recommendedName>
        <fullName evidence="4">ADP ribosyltransferase domain-containing protein</fullName>
    </recommendedName>
</protein>
<dbReference type="AlphaFoldDB" id="A0A815JM95"/>
<dbReference type="InterPro" id="IPR019734">
    <property type="entry name" value="TPR_rpt"/>
</dbReference>
<keyword evidence="3" id="KW-1133">Transmembrane helix</keyword>
<proteinExistence type="predicted"/>
<dbReference type="Gene3D" id="1.25.40.10">
    <property type="entry name" value="Tetratricopeptide repeat domain"/>
    <property type="match status" value="1"/>
</dbReference>
<dbReference type="Gene3D" id="3.90.176.10">
    <property type="entry name" value="Toxin ADP-ribosyltransferase, Chain A, domain 1"/>
    <property type="match status" value="1"/>
</dbReference>
<feature type="transmembrane region" description="Helical" evidence="3">
    <location>
        <begin position="511"/>
        <end position="529"/>
    </location>
</feature>
<dbReference type="SUPFAM" id="SSF48452">
    <property type="entry name" value="TPR-like"/>
    <property type="match status" value="1"/>
</dbReference>
<evidence type="ECO:0000256" key="2">
    <source>
        <dbReference type="ARBA" id="ARBA00022803"/>
    </source>
</evidence>
<evidence type="ECO:0000313" key="5">
    <source>
        <dbReference type="EMBL" id="CAF1147327.1"/>
    </source>
</evidence>
<dbReference type="PANTHER" id="PTHR45641:SF19">
    <property type="entry name" value="NEPHROCYSTIN-3"/>
    <property type="match status" value="1"/>
</dbReference>
<name>A0A815JM95_9BILA</name>
<evidence type="ECO:0000256" key="1">
    <source>
        <dbReference type="ARBA" id="ARBA00022737"/>
    </source>
</evidence>
<dbReference type="SUPFAM" id="SSF56399">
    <property type="entry name" value="ADP-ribosylation"/>
    <property type="match status" value="1"/>
</dbReference>
<dbReference type="GO" id="GO:0005576">
    <property type="term" value="C:extracellular region"/>
    <property type="evidence" value="ECO:0007669"/>
    <property type="project" value="InterPro"/>
</dbReference>
<accession>A0A815JM95</accession>
<keyword evidence="7" id="KW-1185">Reference proteome</keyword>
<keyword evidence="3" id="KW-0472">Membrane</keyword>
<sequence>MSYSPTLNDIERIKHFFFRQDFGKIPRDRPEWSSSSDTRVIHYFLDKHILYSKLKENITETTYNAYWNNENDSQISLRNTNRIQFQMLTHVLSQMKQTHESKIEMLEECRSRYDGQQTKNEVQLKNIDKFEREYTPDQAIHWYTSDCFLYRIVNYMCRTEDIDLLYSLRYYMIDLLQQLKQLHLTSPVVTPVIVYRGQLMNINELQKYHVDEYYCTNTFMSTTQSQDVALMFAGDENSDKERVLFCIKIDTHENMVPFAMIKDFTTFSSEDEILLSIGFTFRICSVQKSSTDNIWIIEMVAVADTSGMTVEMKNKIDQFHINIQSTPALLMLGDLLLEMNEDQKAERYYRMFVDTESKDVMQLVTAYQGIGCACLRQCQYATALENYELALKISCQNLDNNINLSSIITIYKNIAQVHLSMTNYKSALNYYEACLIFMKQSPHIPNKHHSWNNFPLSVTKAIIGDLTLELYFKHCKRNCIPTLICITIYIFTPETWSKIIGIGLTLYQHIFFSYGNYYVFAFFIGIPLFGSNRNLLGLFYNITIQAYLAMVRDKKPNPPL</sequence>
<reference evidence="6" key="1">
    <citation type="submission" date="2021-02" db="EMBL/GenBank/DDBJ databases">
        <authorList>
            <person name="Nowell W R."/>
        </authorList>
    </citation>
    <scope>NUCLEOTIDE SEQUENCE</scope>
</reference>
<evidence type="ECO:0000313" key="6">
    <source>
        <dbReference type="EMBL" id="CAF1383174.1"/>
    </source>
</evidence>
<dbReference type="PANTHER" id="PTHR45641">
    <property type="entry name" value="TETRATRICOPEPTIDE REPEAT PROTEIN (AFU_ORTHOLOGUE AFUA_6G03870)"/>
    <property type="match status" value="1"/>
</dbReference>
<dbReference type="InterPro" id="IPR003540">
    <property type="entry name" value="ADP-ribosyltransferase"/>
</dbReference>
<dbReference type="EMBL" id="CAJNOH010000914">
    <property type="protein sequence ID" value="CAF1147327.1"/>
    <property type="molecule type" value="Genomic_DNA"/>
</dbReference>
<evidence type="ECO:0000259" key="4">
    <source>
        <dbReference type="Pfam" id="PF03496"/>
    </source>
</evidence>
<evidence type="ECO:0000313" key="7">
    <source>
        <dbReference type="Proteomes" id="UP000663870"/>
    </source>
</evidence>